<dbReference type="RefSeq" id="WP_289962627.1">
    <property type="nucleotide sequence ID" value="NZ_JAUEOZ010000002.1"/>
</dbReference>
<comment type="caution">
    <text evidence="1">The sequence shown here is derived from an EMBL/GenBank/DDBJ whole genome shotgun (WGS) entry which is preliminary data.</text>
</comment>
<evidence type="ECO:0000313" key="1">
    <source>
        <dbReference type="EMBL" id="MDN2482554.1"/>
    </source>
</evidence>
<evidence type="ECO:0008006" key="3">
    <source>
        <dbReference type="Google" id="ProtNLM"/>
    </source>
</evidence>
<gene>
    <name evidence="1" type="ORF">QWJ08_14535</name>
</gene>
<reference evidence="1" key="1">
    <citation type="submission" date="2024-05" db="EMBL/GenBank/DDBJ databases">
        <title>Genome Sequences of Four Agar- Degrading Marine Bacteria.</title>
        <authorList>
            <person name="Phillips E.K."/>
            <person name="Shaffer J.C."/>
            <person name="Henson M.W."/>
            <person name="Temperton B."/>
            <person name="Thrash C.J."/>
            <person name="Martin M.O."/>
        </authorList>
    </citation>
    <scope>NUCLEOTIDE SEQUENCE</scope>
    <source>
        <strain evidence="1">EKP203</strain>
    </source>
</reference>
<dbReference type="EMBL" id="JAUEOZ010000002">
    <property type="protein sequence ID" value="MDN2482554.1"/>
    <property type="molecule type" value="Genomic_DNA"/>
</dbReference>
<protein>
    <recommendedName>
        <fullName evidence="3">Glycosyl transferase</fullName>
    </recommendedName>
</protein>
<dbReference type="Proteomes" id="UP001169719">
    <property type="component" value="Unassembled WGS sequence"/>
</dbReference>
<dbReference type="SUPFAM" id="SSF53756">
    <property type="entry name" value="UDP-Glycosyltransferase/glycogen phosphorylase"/>
    <property type="match status" value="1"/>
</dbReference>
<organism evidence="1 2">
    <name type="scientific">Vibrio agarivorans</name>
    <dbReference type="NCBI Taxonomy" id="153622"/>
    <lineage>
        <taxon>Bacteria</taxon>
        <taxon>Pseudomonadati</taxon>
        <taxon>Pseudomonadota</taxon>
        <taxon>Gammaproteobacteria</taxon>
        <taxon>Vibrionales</taxon>
        <taxon>Vibrionaceae</taxon>
        <taxon>Vibrio</taxon>
    </lineage>
</organism>
<accession>A0ABT7Y450</accession>
<keyword evidence="2" id="KW-1185">Reference proteome</keyword>
<sequence length="392" mass="44207">MNILYLVHDLNDAAVKRRVAMLEVGGAQVTVVGFYRGTVAFDINENVISLGQTHDASFIHRIKSVVKEKLTLQRRFRKHSITHGRFDLIVARNLDMLALAVSAKKLLSLPLVYECLDIHRFLIHSGMIGRVFRQLEKSLSKHAGLLITSSQGFVEHYFKPLSLADLPTLVLENKVFSSKPLATPMPKSLNDGPIIITWNGAIRCRRSLDILIQVTRKMAGKVQVVIHGKPAYTEFDDFLSTVANELYIEFLGPYVFPDDLADIYNNAHFNWTLDFFEQGGNSEWLLPNRIYEGGLFALPPLYRAGNYTAQVLDSLQIGYALKGNTNKELADHLVTMLRGIDEAQYQSLINASMQVPTSRWLFDSSQAEWLVSSLQMFCQQPDSMSLSEQPQC</sequence>
<evidence type="ECO:0000313" key="2">
    <source>
        <dbReference type="Proteomes" id="UP001169719"/>
    </source>
</evidence>
<dbReference type="Gene3D" id="3.40.50.2000">
    <property type="entry name" value="Glycogen Phosphorylase B"/>
    <property type="match status" value="2"/>
</dbReference>
<proteinExistence type="predicted"/>
<name>A0ABT7Y450_9VIBR</name>